<proteinExistence type="predicted"/>
<dbReference type="SUPFAM" id="SSF56436">
    <property type="entry name" value="C-type lectin-like"/>
    <property type="match status" value="1"/>
</dbReference>
<dbReference type="SMART" id="SM00034">
    <property type="entry name" value="CLECT"/>
    <property type="match status" value="1"/>
</dbReference>
<evidence type="ECO:0000256" key="1">
    <source>
        <dbReference type="SAM" id="SignalP"/>
    </source>
</evidence>
<reference evidence="3 4" key="1">
    <citation type="submission" date="2019-07" db="EMBL/GenBank/DDBJ databases">
        <title>Draft genome assembly of a fouling barnacle, Amphibalanus amphitrite (Darwin, 1854): The first reference genome for Thecostraca.</title>
        <authorList>
            <person name="Kim W."/>
        </authorList>
    </citation>
    <scope>NUCLEOTIDE SEQUENCE [LARGE SCALE GENOMIC DNA]</scope>
    <source>
        <strain evidence="3">SNU_AA5</strain>
        <tissue evidence="3">Soma without cirri and trophi</tissue>
    </source>
</reference>
<dbReference type="OrthoDB" id="6338838at2759"/>
<organism evidence="3 4">
    <name type="scientific">Amphibalanus amphitrite</name>
    <name type="common">Striped barnacle</name>
    <name type="synonym">Balanus amphitrite</name>
    <dbReference type="NCBI Taxonomy" id="1232801"/>
    <lineage>
        <taxon>Eukaryota</taxon>
        <taxon>Metazoa</taxon>
        <taxon>Ecdysozoa</taxon>
        <taxon>Arthropoda</taxon>
        <taxon>Crustacea</taxon>
        <taxon>Multicrustacea</taxon>
        <taxon>Cirripedia</taxon>
        <taxon>Thoracica</taxon>
        <taxon>Thoracicalcarea</taxon>
        <taxon>Balanomorpha</taxon>
        <taxon>Balanoidea</taxon>
        <taxon>Balanidae</taxon>
        <taxon>Amphibalaninae</taxon>
        <taxon>Amphibalanus</taxon>
    </lineage>
</organism>
<protein>
    <submittedName>
        <fullName evidence="3">Perlucin-like protein</fullName>
    </submittedName>
</protein>
<dbReference type="Gene3D" id="3.10.100.10">
    <property type="entry name" value="Mannose-Binding Protein A, subunit A"/>
    <property type="match status" value="1"/>
</dbReference>
<gene>
    <name evidence="3" type="primary">PLCL_1</name>
    <name evidence="3" type="ORF">FJT64_027807</name>
</gene>
<dbReference type="AlphaFoldDB" id="A0A6A4W0J7"/>
<evidence type="ECO:0000313" key="3">
    <source>
        <dbReference type="EMBL" id="KAF0299433.1"/>
    </source>
</evidence>
<dbReference type="Proteomes" id="UP000440578">
    <property type="component" value="Unassembled WGS sequence"/>
</dbReference>
<keyword evidence="4" id="KW-1185">Reference proteome</keyword>
<dbReference type="InterPro" id="IPR001304">
    <property type="entry name" value="C-type_lectin-like"/>
</dbReference>
<name>A0A6A4W0J7_AMPAM</name>
<feature type="chain" id="PRO_5025553553" evidence="1">
    <location>
        <begin position="22"/>
        <end position="208"/>
    </location>
</feature>
<dbReference type="Pfam" id="PF00059">
    <property type="entry name" value="Lectin_C"/>
    <property type="match status" value="1"/>
</dbReference>
<feature type="domain" description="C-type lectin" evidence="2">
    <location>
        <begin position="84"/>
        <end position="204"/>
    </location>
</feature>
<evidence type="ECO:0000313" key="4">
    <source>
        <dbReference type="Proteomes" id="UP000440578"/>
    </source>
</evidence>
<evidence type="ECO:0000259" key="2">
    <source>
        <dbReference type="PROSITE" id="PS50041"/>
    </source>
</evidence>
<dbReference type="InterPro" id="IPR016187">
    <property type="entry name" value="CTDL_fold"/>
</dbReference>
<dbReference type="InterPro" id="IPR016186">
    <property type="entry name" value="C-type_lectin-like/link_sf"/>
</dbReference>
<dbReference type="PANTHER" id="PTHR22803">
    <property type="entry name" value="MANNOSE, PHOSPHOLIPASE, LECTIN RECEPTOR RELATED"/>
    <property type="match status" value="1"/>
</dbReference>
<dbReference type="InterPro" id="IPR050111">
    <property type="entry name" value="C-type_lectin/snaclec_domain"/>
</dbReference>
<dbReference type="EMBL" id="VIIS01001366">
    <property type="protein sequence ID" value="KAF0299433.1"/>
    <property type="molecule type" value="Genomic_DNA"/>
</dbReference>
<sequence length="208" mass="22404">MVSRSLLFTAAALLLVSPTTAAPPIATLQDVINRLTASCQESVGVLDSFQTIISGQDMLKDMLTALQQKVTPAPAVCPDGWTRHLDSCYVIPPAKSAWHGAQHHCAALDRRARLASVPREAMDFVRELVAASPADGVWLGLLKLASDHWVWMDGSRAVLTAGDFSQGEPSGDGPCGHLFGPGDSLQRTGLNDRVCDFKLHYLCQIELN</sequence>
<accession>A0A6A4W0J7</accession>
<dbReference type="CDD" id="cd00037">
    <property type="entry name" value="CLECT"/>
    <property type="match status" value="1"/>
</dbReference>
<keyword evidence="1" id="KW-0732">Signal</keyword>
<comment type="caution">
    <text evidence="3">The sequence shown here is derived from an EMBL/GenBank/DDBJ whole genome shotgun (WGS) entry which is preliminary data.</text>
</comment>
<feature type="signal peptide" evidence="1">
    <location>
        <begin position="1"/>
        <end position="21"/>
    </location>
</feature>
<dbReference type="PROSITE" id="PS50041">
    <property type="entry name" value="C_TYPE_LECTIN_2"/>
    <property type="match status" value="1"/>
</dbReference>